<dbReference type="InterPro" id="IPR017452">
    <property type="entry name" value="GPCR_Rhodpsn_7TM"/>
</dbReference>
<feature type="transmembrane region" description="Helical" evidence="10">
    <location>
        <begin position="147"/>
        <end position="167"/>
    </location>
</feature>
<dbReference type="InterPro" id="IPR001817">
    <property type="entry name" value="Vasoprsn_rcpt"/>
</dbReference>
<dbReference type="Proteomes" id="UP000494206">
    <property type="component" value="Unassembled WGS sequence"/>
</dbReference>
<feature type="transmembrane region" description="Helical" evidence="10">
    <location>
        <begin position="28"/>
        <end position="50"/>
    </location>
</feature>
<keyword evidence="4 10" id="KW-1133">Transmembrane helix</keyword>
<accession>A0A8S1F3W8</accession>
<reference evidence="12 13" key="1">
    <citation type="submission" date="2020-04" db="EMBL/GenBank/DDBJ databases">
        <authorList>
            <person name="Laetsch R D."/>
            <person name="Stevens L."/>
            <person name="Kumar S."/>
            <person name="Blaxter L. M."/>
        </authorList>
    </citation>
    <scope>NUCLEOTIDE SEQUENCE [LARGE SCALE GENOMIC DNA]</scope>
</reference>
<dbReference type="PRINTS" id="PR00896">
    <property type="entry name" value="VASOPRESSINR"/>
</dbReference>
<dbReference type="AlphaFoldDB" id="A0A8S1F3W8"/>
<keyword evidence="2" id="KW-1003">Cell membrane</keyword>
<keyword evidence="9 10" id="KW-0807">Transducer</keyword>
<evidence type="ECO:0000256" key="5">
    <source>
        <dbReference type="ARBA" id="ARBA00023040"/>
    </source>
</evidence>
<feature type="transmembrane region" description="Helical" evidence="10">
    <location>
        <begin position="71"/>
        <end position="88"/>
    </location>
</feature>
<organism evidence="12 13">
    <name type="scientific">Caenorhabditis bovis</name>
    <dbReference type="NCBI Taxonomy" id="2654633"/>
    <lineage>
        <taxon>Eukaryota</taxon>
        <taxon>Metazoa</taxon>
        <taxon>Ecdysozoa</taxon>
        <taxon>Nematoda</taxon>
        <taxon>Chromadorea</taxon>
        <taxon>Rhabditida</taxon>
        <taxon>Rhabditina</taxon>
        <taxon>Rhabditomorpha</taxon>
        <taxon>Rhabditoidea</taxon>
        <taxon>Rhabditidae</taxon>
        <taxon>Peloderinae</taxon>
        <taxon>Caenorhabditis</taxon>
    </lineage>
</organism>
<dbReference type="SUPFAM" id="SSF81321">
    <property type="entry name" value="Family A G protein-coupled receptor-like"/>
    <property type="match status" value="1"/>
</dbReference>
<keyword evidence="8 10" id="KW-0325">Glycoprotein</keyword>
<dbReference type="FunFam" id="1.20.1070.10:FF:000474">
    <property type="entry name" value="Nematocin receptor 2"/>
    <property type="match status" value="1"/>
</dbReference>
<evidence type="ECO:0000259" key="11">
    <source>
        <dbReference type="PROSITE" id="PS50262"/>
    </source>
</evidence>
<evidence type="ECO:0000256" key="7">
    <source>
        <dbReference type="ARBA" id="ARBA00023170"/>
    </source>
</evidence>
<dbReference type="PROSITE" id="PS50262">
    <property type="entry name" value="G_PROTEIN_RECEP_F1_2"/>
    <property type="match status" value="1"/>
</dbReference>
<dbReference type="GO" id="GO:0005886">
    <property type="term" value="C:plasma membrane"/>
    <property type="evidence" value="ECO:0007669"/>
    <property type="project" value="UniProtKB-SubCell"/>
</dbReference>
<evidence type="ECO:0000313" key="13">
    <source>
        <dbReference type="Proteomes" id="UP000494206"/>
    </source>
</evidence>
<dbReference type="OrthoDB" id="5987909at2759"/>
<dbReference type="EMBL" id="CADEPM010000007">
    <property type="protein sequence ID" value="CAB3408359.1"/>
    <property type="molecule type" value="Genomic_DNA"/>
</dbReference>
<dbReference type="InterPro" id="IPR052665">
    <property type="entry name" value="Neuropeptide-GPCR"/>
</dbReference>
<evidence type="ECO:0000256" key="3">
    <source>
        <dbReference type="ARBA" id="ARBA00022692"/>
    </source>
</evidence>
<keyword evidence="7 10" id="KW-0675">Receptor</keyword>
<evidence type="ECO:0000313" key="12">
    <source>
        <dbReference type="EMBL" id="CAB3408359.1"/>
    </source>
</evidence>
<dbReference type="InterPro" id="IPR000276">
    <property type="entry name" value="GPCR_Rhodpsn"/>
</dbReference>
<proteinExistence type="inferred from homology"/>
<comment type="similarity">
    <text evidence="10">Belongs to the G-protein coupled receptor 1 family. Vasopressin/oxytocin receptor subfamily.</text>
</comment>
<sequence>MLEQFVPNNSEVVDGNQMIEQPAVELMLLHHLIIILLTLVGNSLLVYVILKNNKVLRRKRVSPVQMLMLHMCAADILFALITMVPTMAMTATVPNFYGPNWLCKFTRFLQVIPMYASSFLLVAISADRYQAICRPLASMKSSAYDRPALYSTIAWTASLFFATPQIYLFEKNNGDCIGGYTEPYQYTLYVCLFNSVVWLLPSAIAGYLYYCVCKAVWKSTSFSSSLQNSKRPKTENTDMTLSVSNSGMQAHHKGATMQCVELDRRRVQTVKLSLTIVAANFLLWAPFCITSVIDALSPSSINSTFATYIMFFGNLNSCMNPWLWFYFNRPQLRRAFPCGKSSEPLIQSRRLNDADGAQTEFTHDGGLYSESNRSY</sequence>
<feature type="transmembrane region" description="Helical" evidence="10">
    <location>
        <begin position="272"/>
        <end position="293"/>
    </location>
</feature>
<dbReference type="PANTHER" id="PTHR24224:SF6">
    <property type="entry name" value="CARDIOACCELERATORY PEPTIDE RECEPTOR-RELATED"/>
    <property type="match status" value="1"/>
</dbReference>
<feature type="transmembrane region" description="Helical" evidence="10">
    <location>
        <begin position="305"/>
        <end position="327"/>
    </location>
</feature>
<feature type="domain" description="G-protein coupled receptors family 1 profile" evidence="11">
    <location>
        <begin position="41"/>
        <end position="324"/>
    </location>
</feature>
<keyword evidence="6 10" id="KW-0472">Membrane</keyword>
<dbReference type="PANTHER" id="PTHR24224">
    <property type="entry name" value="CARDIOACCELERATORY PEPTIDE RECEPTOR-RELATED"/>
    <property type="match status" value="1"/>
</dbReference>
<feature type="transmembrane region" description="Helical" evidence="10">
    <location>
        <begin position="187"/>
        <end position="210"/>
    </location>
</feature>
<keyword evidence="3 10" id="KW-0812">Transmembrane</keyword>
<evidence type="ECO:0000256" key="6">
    <source>
        <dbReference type="ARBA" id="ARBA00023136"/>
    </source>
</evidence>
<protein>
    <recommendedName>
        <fullName evidence="11">G-protein coupled receptors family 1 profile domain-containing protein</fullName>
    </recommendedName>
</protein>
<dbReference type="PRINTS" id="PR00237">
    <property type="entry name" value="GPCRRHODOPSN"/>
</dbReference>
<keyword evidence="13" id="KW-1185">Reference proteome</keyword>
<name>A0A8S1F3W8_9PELO</name>
<evidence type="ECO:0000256" key="10">
    <source>
        <dbReference type="RuleBase" id="RU046427"/>
    </source>
</evidence>
<evidence type="ECO:0000256" key="8">
    <source>
        <dbReference type="ARBA" id="ARBA00023180"/>
    </source>
</evidence>
<keyword evidence="5 10" id="KW-0297">G-protein coupled receptor</keyword>
<evidence type="ECO:0000256" key="1">
    <source>
        <dbReference type="ARBA" id="ARBA00004651"/>
    </source>
</evidence>
<dbReference type="GO" id="GO:0005000">
    <property type="term" value="F:vasopressin receptor activity"/>
    <property type="evidence" value="ECO:0007669"/>
    <property type="project" value="InterPro"/>
</dbReference>
<dbReference type="Gene3D" id="1.20.1070.10">
    <property type="entry name" value="Rhodopsin 7-helix transmembrane proteins"/>
    <property type="match status" value="1"/>
</dbReference>
<evidence type="ECO:0000256" key="9">
    <source>
        <dbReference type="ARBA" id="ARBA00023224"/>
    </source>
</evidence>
<dbReference type="PROSITE" id="PS00237">
    <property type="entry name" value="G_PROTEIN_RECEP_F1_1"/>
    <property type="match status" value="1"/>
</dbReference>
<gene>
    <name evidence="12" type="ORF">CBOVIS_LOCUS10147</name>
</gene>
<comment type="caution">
    <text evidence="12">The sequence shown here is derived from an EMBL/GenBank/DDBJ whole genome shotgun (WGS) entry which is preliminary data.</text>
</comment>
<dbReference type="Pfam" id="PF00001">
    <property type="entry name" value="7tm_1"/>
    <property type="match status" value="1"/>
</dbReference>
<evidence type="ECO:0000256" key="4">
    <source>
        <dbReference type="ARBA" id="ARBA00022989"/>
    </source>
</evidence>
<evidence type="ECO:0000256" key="2">
    <source>
        <dbReference type="ARBA" id="ARBA00022475"/>
    </source>
</evidence>
<feature type="transmembrane region" description="Helical" evidence="10">
    <location>
        <begin position="108"/>
        <end position="126"/>
    </location>
</feature>
<comment type="subcellular location">
    <subcellularLocation>
        <location evidence="1 10">Cell membrane</location>
        <topology evidence="1 10">Multi-pass membrane protein</topology>
    </subcellularLocation>
</comment>